<feature type="region of interest" description="Disordered" evidence="1">
    <location>
        <begin position="8"/>
        <end position="29"/>
    </location>
</feature>
<gene>
    <name evidence="2" type="ORF">MANT1106_LOCUS5213</name>
</gene>
<protein>
    <submittedName>
        <fullName evidence="2">Uncharacterized protein</fullName>
    </submittedName>
</protein>
<proteinExistence type="predicted"/>
<organism evidence="2">
    <name type="scientific">Mantoniella antarctica</name>
    <dbReference type="NCBI Taxonomy" id="81844"/>
    <lineage>
        <taxon>Eukaryota</taxon>
        <taxon>Viridiplantae</taxon>
        <taxon>Chlorophyta</taxon>
        <taxon>Mamiellophyceae</taxon>
        <taxon>Mamiellales</taxon>
        <taxon>Mamiellaceae</taxon>
        <taxon>Mantoniella</taxon>
    </lineage>
</organism>
<sequence length="381" mass="42475">MWSFHHALPAASTPGRKTTAPPPKTGSTYTPLHPNLCKLVIQFNVRLPHGLQKITVKTRLEFKRIFTDTDSDGVEWPEEVCIQGHWWIFYNILSAELLHLGKIKTDLATFLPNAYWETYRAFSRLPKPESEIDIYNGGPGLCAMDASHCVAGPVPGPCPPLTWGEEDKTSWEERVRYPHQGGHFIADLCRNGPWLFSGQYDATAYREHIDELEREFGIGIQCFSVNGLFCLRRDPRSVDTFKCLSLASVLTLKPVETLCSAIRVQLIVMYPIVEGQDGACSSTLRSILGLTSDYPEVKAREETMRAGYTTSGAHEPDRDLRAAFPEAAAIGQTFFDFITKSSVAVPETRIVSANVSHGMGAHWSQVLGANPERFICFCVHS</sequence>
<dbReference type="AlphaFoldDB" id="A0A7S0SD41"/>
<dbReference type="EMBL" id="HBFC01009033">
    <property type="protein sequence ID" value="CAD8702531.1"/>
    <property type="molecule type" value="Transcribed_RNA"/>
</dbReference>
<evidence type="ECO:0000313" key="2">
    <source>
        <dbReference type="EMBL" id="CAD8702531.1"/>
    </source>
</evidence>
<evidence type="ECO:0000256" key="1">
    <source>
        <dbReference type="SAM" id="MobiDB-lite"/>
    </source>
</evidence>
<name>A0A7S0SD41_9CHLO</name>
<reference evidence="2" key="1">
    <citation type="submission" date="2021-01" db="EMBL/GenBank/DDBJ databases">
        <authorList>
            <person name="Corre E."/>
            <person name="Pelletier E."/>
            <person name="Niang G."/>
            <person name="Scheremetjew M."/>
            <person name="Finn R."/>
            <person name="Kale V."/>
            <person name="Holt S."/>
            <person name="Cochrane G."/>
            <person name="Meng A."/>
            <person name="Brown T."/>
            <person name="Cohen L."/>
        </authorList>
    </citation>
    <scope>NUCLEOTIDE SEQUENCE</scope>
    <source>
        <strain evidence="2">SL-175</strain>
    </source>
</reference>
<accession>A0A7S0SD41</accession>